<dbReference type="Pfam" id="PF01458">
    <property type="entry name" value="SUFBD_core"/>
    <property type="match status" value="1"/>
</dbReference>
<evidence type="ECO:0000259" key="2">
    <source>
        <dbReference type="Pfam" id="PF01458"/>
    </source>
</evidence>
<accession>A0ABY5KWI0</accession>
<feature type="domain" description="SUF system FeS cluster assembly SufBD core" evidence="2">
    <location>
        <begin position="217"/>
        <end position="451"/>
    </location>
</feature>
<comment type="similarity">
    <text evidence="1">Belongs to the iron-sulfur cluster assembly SufBD family.</text>
</comment>
<evidence type="ECO:0000313" key="4">
    <source>
        <dbReference type="EMBL" id="UUI74058.1"/>
    </source>
</evidence>
<dbReference type="InterPro" id="IPR037284">
    <property type="entry name" value="SUF_FeS_clus_asmbl_SufBD_sf"/>
</dbReference>
<protein>
    <submittedName>
        <fullName evidence="4">Fe-S cluster assembly protein SufB</fullName>
    </submittedName>
</protein>
<gene>
    <name evidence="4" type="primary">sufB</name>
    <name evidence="4" type="ORF">NP064_09415</name>
</gene>
<dbReference type="SUPFAM" id="SSF101960">
    <property type="entry name" value="Stabilizer of iron transporter SufD"/>
    <property type="match status" value="1"/>
</dbReference>
<organism evidence="4 5">
    <name type="scientific">Cellulomonas chengniuliangii</name>
    <dbReference type="NCBI Taxonomy" id="2968084"/>
    <lineage>
        <taxon>Bacteria</taxon>
        <taxon>Bacillati</taxon>
        <taxon>Actinomycetota</taxon>
        <taxon>Actinomycetes</taxon>
        <taxon>Micrococcales</taxon>
        <taxon>Cellulomonadaceae</taxon>
        <taxon>Cellulomonas</taxon>
    </lineage>
</organism>
<dbReference type="InterPro" id="IPR010231">
    <property type="entry name" value="SUF_FeS_clus_asmbl_SufB"/>
</dbReference>
<dbReference type="RefSeq" id="WP_227569383.1">
    <property type="nucleotide sequence ID" value="NZ_CP101988.1"/>
</dbReference>
<feature type="domain" description="SUF system FeS cluster assembly SufBD N-terminal" evidence="3">
    <location>
        <begin position="145"/>
        <end position="214"/>
    </location>
</feature>
<name>A0ABY5KWI0_9CELL</name>
<dbReference type="Proteomes" id="UP001316189">
    <property type="component" value="Chromosome"/>
</dbReference>
<dbReference type="InterPro" id="IPR055346">
    <property type="entry name" value="Fe-S_cluster_assembly_SufBD"/>
</dbReference>
<sequence>MSAPTESAAGTPLTQDEAIASIGNYTYGWHDKDDAGAIAQRGLSEAVVRNISALKNEPEWMLKTRLKSLRLFEKKPMPWWGSDLTGIDFDNIKYFVRSTEKQATSWDELPDEIKDTYDRLGIPEAEKQRLVAGVAAQYESEVVYHQIQEELEEQGVIFLDTDTALREHPEIFEQYFGSVIPPGDNKFASLNTAVWSGGSFVYVPPGVHVEIPLQAYFRINTENMGQFERTLIIADEGSYVHYVEGCTAPVYSSDSLHSAVVEIIVKKNARVRYTTIQNWSNNVYNLVTKRATAAEGATMEWVDGNIGSKVTMKYPAIYLMGEHARGETLSIAFAGEGQHQDAGAKMVHAAPHTSSSIVSKSVARGGGRTSYRGLVQVLEGAEHSASNVLCDALLVDQISRSDTYPYVDVREDDVSMGHEATVSRVSEDQLFYLMSRGMTETEAMAMIVRGFVEPIARELPMEYALELNRLIELQMEGAVG</sequence>
<reference evidence="4 5" key="1">
    <citation type="submission" date="2022-07" db="EMBL/GenBank/DDBJ databases">
        <title>Novel species in genus cellulomonas.</title>
        <authorList>
            <person name="Ye L."/>
        </authorList>
    </citation>
    <scope>NUCLEOTIDE SEQUENCE [LARGE SCALE GENOMIC DNA]</scope>
    <source>
        <strain evidence="5">zg-Y338</strain>
    </source>
</reference>
<evidence type="ECO:0000256" key="1">
    <source>
        <dbReference type="ARBA" id="ARBA00043967"/>
    </source>
</evidence>
<proteinExistence type="inferred from homology"/>
<dbReference type="InterPro" id="IPR000825">
    <property type="entry name" value="SUF_FeS_clus_asmbl_SufBD_core"/>
</dbReference>
<dbReference type="Pfam" id="PF19295">
    <property type="entry name" value="SufBD_N"/>
    <property type="match status" value="1"/>
</dbReference>
<dbReference type="PANTHER" id="PTHR30508">
    <property type="entry name" value="FES CLUSTER ASSEMBLY PROTEIN SUF"/>
    <property type="match status" value="1"/>
</dbReference>
<dbReference type="InterPro" id="IPR045595">
    <property type="entry name" value="SufBD_N"/>
</dbReference>
<evidence type="ECO:0000313" key="5">
    <source>
        <dbReference type="Proteomes" id="UP001316189"/>
    </source>
</evidence>
<dbReference type="PANTHER" id="PTHR30508:SF1">
    <property type="entry name" value="UPF0051 PROTEIN ABCI8, CHLOROPLASTIC-RELATED"/>
    <property type="match status" value="1"/>
</dbReference>
<keyword evidence="5" id="KW-1185">Reference proteome</keyword>
<evidence type="ECO:0000259" key="3">
    <source>
        <dbReference type="Pfam" id="PF19295"/>
    </source>
</evidence>
<dbReference type="NCBIfam" id="TIGR01980">
    <property type="entry name" value="sufB"/>
    <property type="match status" value="1"/>
</dbReference>
<dbReference type="EMBL" id="CP101988">
    <property type="protein sequence ID" value="UUI74058.1"/>
    <property type="molecule type" value="Genomic_DNA"/>
</dbReference>